<evidence type="ECO:0000313" key="3">
    <source>
        <dbReference type="RefSeq" id="XP_018114284.1"/>
    </source>
</evidence>
<protein>
    <submittedName>
        <fullName evidence="3">Coiled-coil domain-containing protein 190</fullName>
    </submittedName>
</protein>
<dbReference type="PANTHER" id="PTHR36871">
    <property type="entry name" value="COILED-COIL DOMAIN-CONTAINING PROTEIN 190"/>
    <property type="match status" value="1"/>
</dbReference>
<dbReference type="GeneID" id="108714500"/>
<dbReference type="Proteomes" id="UP000186698">
    <property type="component" value="Chromosome 4L"/>
</dbReference>
<dbReference type="InterPro" id="IPR031525">
    <property type="entry name" value="CC190"/>
</dbReference>
<feature type="compositionally biased region" description="Low complexity" evidence="1">
    <location>
        <begin position="148"/>
        <end position="159"/>
    </location>
</feature>
<keyword evidence="2" id="KW-1185">Reference proteome</keyword>
<sequence length="318" mass="35330">MQRSKRLAINADKQWEVDRRGAKRAEARLTNGIHEIEEAQLYHVNNMIKEQKRIQMDLMRIKEASKKTPGNPRSKHPDYSTGRVPQHPSSNGGRRQNPVPGIVGGSTVKKPEPMTAGPVMASGSSMTLQNRINDFMDGVNSRGAKMGSSSIPRPESESSSTEDNMSAVNNIKRLSISENPTAMEEFVSNNEEQGSSYGIHTEANESTVGTVHKSSGVVPQRLGHTNTQSVGQRRGSLFKENLVFDKEVYAPDGSLRTIHTMPDLNKSLEEARNARYIRYRHRPDFEQELSVQDIFQKDQGGNPHVNSSKGNAGNVRKK</sequence>
<feature type="region of interest" description="Disordered" evidence="1">
    <location>
        <begin position="64"/>
        <end position="122"/>
    </location>
</feature>
<dbReference type="STRING" id="8355.A0A1L8GNM3"/>
<proteinExistence type="predicted"/>
<evidence type="ECO:0000256" key="1">
    <source>
        <dbReference type="SAM" id="MobiDB-lite"/>
    </source>
</evidence>
<dbReference type="Pfam" id="PF15768">
    <property type="entry name" value="CC190"/>
    <property type="match status" value="2"/>
</dbReference>
<feature type="region of interest" description="Disordered" evidence="1">
    <location>
        <begin position="141"/>
        <end position="165"/>
    </location>
</feature>
<accession>A0A1L8GNM3</accession>
<dbReference type="Bgee" id="108714500">
    <property type="expression patterns" value="Expressed in stomach and 1 other cell type or tissue"/>
</dbReference>
<gene>
    <name evidence="3" type="primary">LOC108714500</name>
</gene>
<evidence type="ECO:0000313" key="2">
    <source>
        <dbReference type="Proteomes" id="UP000186698"/>
    </source>
</evidence>
<reference evidence="3" key="1">
    <citation type="submission" date="2025-08" db="UniProtKB">
        <authorList>
            <consortium name="RefSeq"/>
        </authorList>
    </citation>
    <scope>IDENTIFICATION</scope>
    <source>
        <strain evidence="3">J_2021</strain>
        <tissue evidence="3">Erythrocytes</tissue>
    </source>
</reference>
<dbReference type="OrthoDB" id="10050903at2759"/>
<dbReference type="OMA" id="HTEANES"/>
<dbReference type="PaxDb" id="8355-A0A1L8GNM3"/>
<dbReference type="RefSeq" id="XP_018114284.1">
    <property type="nucleotide sequence ID" value="XM_018258795.2"/>
</dbReference>
<dbReference type="KEGG" id="xla:108714500"/>
<organism evidence="2 3">
    <name type="scientific">Xenopus laevis</name>
    <name type="common">African clawed frog</name>
    <dbReference type="NCBI Taxonomy" id="8355"/>
    <lineage>
        <taxon>Eukaryota</taxon>
        <taxon>Metazoa</taxon>
        <taxon>Chordata</taxon>
        <taxon>Craniata</taxon>
        <taxon>Vertebrata</taxon>
        <taxon>Euteleostomi</taxon>
        <taxon>Amphibia</taxon>
        <taxon>Batrachia</taxon>
        <taxon>Anura</taxon>
        <taxon>Pipoidea</taxon>
        <taxon>Pipidae</taxon>
        <taxon>Xenopodinae</taxon>
        <taxon>Xenopus</taxon>
        <taxon>Xenopus</taxon>
    </lineage>
</organism>
<dbReference type="AlphaFoldDB" id="A0A1L8GNM3"/>
<name>A0A1L8GNM3_XENLA</name>
<dbReference type="PANTHER" id="PTHR36871:SF1">
    <property type="entry name" value="COILED-COIL DOMAIN-CONTAINING PROTEIN 190"/>
    <property type="match status" value="1"/>
</dbReference>
<feature type="region of interest" description="Disordered" evidence="1">
    <location>
        <begin position="293"/>
        <end position="318"/>
    </location>
</feature>